<keyword evidence="5" id="KW-0201">Cytochrome c-type biogenesis</keyword>
<evidence type="ECO:0000256" key="1">
    <source>
        <dbReference type="ARBA" id="ARBA00004141"/>
    </source>
</evidence>
<keyword evidence="6 8" id="KW-1133">Transmembrane helix</keyword>
<feature type="domain" description="Cytochrome c assembly protein" evidence="9">
    <location>
        <begin position="16"/>
        <end position="170"/>
    </location>
</feature>
<feature type="transmembrane region" description="Helical" evidence="8">
    <location>
        <begin position="81"/>
        <end position="101"/>
    </location>
</feature>
<comment type="caution">
    <text evidence="10">The sequence shown here is derived from an EMBL/GenBank/DDBJ whole genome shotgun (WGS) entry which is preliminary data.</text>
</comment>
<dbReference type="EMBL" id="QNZM01000227">
    <property type="protein sequence ID" value="RTZ79418.1"/>
    <property type="molecule type" value="Genomic_DNA"/>
</dbReference>
<dbReference type="PRINTS" id="PR01386">
    <property type="entry name" value="CCMCBIOGNSIS"/>
</dbReference>
<evidence type="ECO:0000256" key="6">
    <source>
        <dbReference type="ARBA" id="ARBA00022989"/>
    </source>
</evidence>
<evidence type="ECO:0000256" key="7">
    <source>
        <dbReference type="ARBA" id="ARBA00023136"/>
    </source>
</evidence>
<comment type="subcellular location">
    <subcellularLocation>
        <location evidence="1">Membrane</location>
        <topology evidence="1">Multi-pass membrane protein</topology>
    </subcellularLocation>
</comment>
<dbReference type="PANTHER" id="PTHR30071:SF1">
    <property type="entry name" value="CYTOCHROME B_B6 PROTEIN-RELATED"/>
    <property type="match status" value="1"/>
</dbReference>
<dbReference type="InterPro" id="IPR002541">
    <property type="entry name" value="Cyt_c_assembly"/>
</dbReference>
<feature type="transmembrane region" description="Helical" evidence="8">
    <location>
        <begin position="143"/>
        <end position="160"/>
    </location>
</feature>
<sequence>MASMKKIILYLEWGSILGLLACGLWVFLKLPLESSQGFPQKIMYLHVPTFLSTYLAFFVVFTFSIAYLWKRELVFDQIAKSSAEVGLVFCALLLATGAIWGRTTWGTYWVWDARLTTTLLLFLIFMGYFLLRMSVNDRDKEARLASVLGIIGCLDIPIIHKSVQWWRTLHQPSTLFKVESGAAKPSMPPELLYPLIASAVVMLVFYLYLLLLRLQTEKRRETLNQLLAEIQN</sequence>
<gene>
    <name evidence="10" type="ORF">DSY98_05860</name>
</gene>
<protein>
    <recommendedName>
        <fullName evidence="3">Heme exporter protein C</fullName>
    </recommendedName>
</protein>
<dbReference type="InterPro" id="IPR045062">
    <property type="entry name" value="Cyt_c_biogenesis_CcsA/CcmC"/>
</dbReference>
<dbReference type="Proteomes" id="UP000286732">
    <property type="component" value="Unassembled WGS sequence"/>
</dbReference>
<evidence type="ECO:0000313" key="10">
    <source>
        <dbReference type="EMBL" id="RTZ79418.1"/>
    </source>
</evidence>
<feature type="transmembrane region" description="Helical" evidence="8">
    <location>
        <begin position="113"/>
        <end position="131"/>
    </location>
</feature>
<accession>A0A432G812</accession>
<feature type="transmembrane region" description="Helical" evidence="8">
    <location>
        <begin position="48"/>
        <end position="69"/>
    </location>
</feature>
<organism evidence="10 11">
    <name type="scientific">SAR324 cluster bacterium</name>
    <dbReference type="NCBI Taxonomy" id="2024889"/>
    <lineage>
        <taxon>Bacteria</taxon>
        <taxon>Deltaproteobacteria</taxon>
        <taxon>SAR324 cluster</taxon>
    </lineage>
</organism>
<dbReference type="GO" id="GO:0017004">
    <property type="term" value="P:cytochrome complex assembly"/>
    <property type="evidence" value="ECO:0007669"/>
    <property type="project" value="UniProtKB-KW"/>
</dbReference>
<evidence type="ECO:0000256" key="3">
    <source>
        <dbReference type="ARBA" id="ARBA00016463"/>
    </source>
</evidence>
<comment type="similarity">
    <text evidence="2">Belongs to the CcmC/CycZ/HelC family.</text>
</comment>
<keyword evidence="4 8" id="KW-0812">Transmembrane</keyword>
<feature type="transmembrane region" description="Helical" evidence="8">
    <location>
        <begin position="7"/>
        <end position="28"/>
    </location>
</feature>
<feature type="transmembrane region" description="Helical" evidence="8">
    <location>
        <begin position="191"/>
        <end position="211"/>
    </location>
</feature>
<dbReference type="GO" id="GO:0020037">
    <property type="term" value="F:heme binding"/>
    <property type="evidence" value="ECO:0007669"/>
    <property type="project" value="InterPro"/>
</dbReference>
<keyword evidence="7 8" id="KW-0472">Membrane</keyword>
<dbReference type="GO" id="GO:0005886">
    <property type="term" value="C:plasma membrane"/>
    <property type="evidence" value="ECO:0007669"/>
    <property type="project" value="TreeGrafter"/>
</dbReference>
<evidence type="ECO:0000259" key="9">
    <source>
        <dbReference type="Pfam" id="PF01578"/>
    </source>
</evidence>
<dbReference type="Pfam" id="PF01578">
    <property type="entry name" value="Cytochrom_C_asm"/>
    <property type="match status" value="1"/>
</dbReference>
<evidence type="ECO:0000313" key="11">
    <source>
        <dbReference type="Proteomes" id="UP000286732"/>
    </source>
</evidence>
<dbReference type="InterPro" id="IPR003557">
    <property type="entry name" value="Cyt_c_biogenesis_CcmC"/>
</dbReference>
<name>A0A432G812_9DELT</name>
<evidence type="ECO:0000256" key="4">
    <source>
        <dbReference type="ARBA" id="ARBA00022692"/>
    </source>
</evidence>
<dbReference type="AlphaFoldDB" id="A0A432G812"/>
<evidence type="ECO:0000256" key="2">
    <source>
        <dbReference type="ARBA" id="ARBA00005840"/>
    </source>
</evidence>
<dbReference type="PANTHER" id="PTHR30071">
    <property type="entry name" value="HEME EXPORTER PROTEIN C"/>
    <property type="match status" value="1"/>
</dbReference>
<dbReference type="GO" id="GO:0015232">
    <property type="term" value="F:heme transmembrane transporter activity"/>
    <property type="evidence" value="ECO:0007669"/>
    <property type="project" value="InterPro"/>
</dbReference>
<evidence type="ECO:0000256" key="8">
    <source>
        <dbReference type="SAM" id="Phobius"/>
    </source>
</evidence>
<evidence type="ECO:0000256" key="5">
    <source>
        <dbReference type="ARBA" id="ARBA00022748"/>
    </source>
</evidence>
<proteinExistence type="inferred from homology"/>
<reference evidence="10 11" key="1">
    <citation type="submission" date="2018-06" db="EMBL/GenBank/DDBJ databases">
        <title>Combined omics and stable isotope probing to characterize newly discovered Mariana Back-Arc vent microbial communities.</title>
        <authorList>
            <person name="Trembath-Reichert E."/>
            <person name="Huber J.A."/>
        </authorList>
    </citation>
    <scope>NUCLEOTIDE SEQUENCE [LARGE SCALE GENOMIC DNA]</scope>
    <source>
        <strain evidence="10">MAG 63_2</strain>
    </source>
</reference>